<sequence>MAYFPPLSATQIGLPPKQQQKQFTLPTTIQHYNRPQQQQQQQQTLPPVQMLINNFNNNNNIPSSTSLFNSSSSSNKFVTPNNFYERPTSQLRRASSASACKSAVGRLNSINNRPASLQHHELLFYDQQRLPQISSQQIIEQQFTSQQICERRTAPLLPPLRKFEPLEFKSTEKFDNEELAERRRANSSGILTKTEIVEGDKKLEILQNQRIALKQLQQGRLQASCFLN</sequence>
<accession>A0A1I8BVE3</accession>
<keyword evidence="1" id="KW-1185">Reference proteome</keyword>
<proteinExistence type="predicted"/>
<evidence type="ECO:0000313" key="1">
    <source>
        <dbReference type="Proteomes" id="UP000095281"/>
    </source>
</evidence>
<dbReference type="Proteomes" id="UP000095281">
    <property type="component" value="Unplaced"/>
</dbReference>
<protein>
    <submittedName>
        <fullName evidence="2">Uncharacterized protein</fullName>
    </submittedName>
</protein>
<organism evidence="1 2">
    <name type="scientific">Meloidogyne hapla</name>
    <name type="common">Root-knot nematode worm</name>
    <dbReference type="NCBI Taxonomy" id="6305"/>
    <lineage>
        <taxon>Eukaryota</taxon>
        <taxon>Metazoa</taxon>
        <taxon>Ecdysozoa</taxon>
        <taxon>Nematoda</taxon>
        <taxon>Chromadorea</taxon>
        <taxon>Rhabditida</taxon>
        <taxon>Tylenchina</taxon>
        <taxon>Tylenchomorpha</taxon>
        <taxon>Tylenchoidea</taxon>
        <taxon>Meloidogynidae</taxon>
        <taxon>Meloidogyninae</taxon>
        <taxon>Meloidogyne</taxon>
    </lineage>
</organism>
<reference evidence="2" key="1">
    <citation type="submission" date="2016-11" db="UniProtKB">
        <authorList>
            <consortium name="WormBaseParasite"/>
        </authorList>
    </citation>
    <scope>IDENTIFICATION</scope>
</reference>
<evidence type="ECO:0000313" key="2">
    <source>
        <dbReference type="WBParaSite" id="MhA1_Contig665.frz3.gene1"/>
    </source>
</evidence>
<dbReference type="AlphaFoldDB" id="A0A1I8BVE3"/>
<name>A0A1I8BVE3_MELHA</name>
<dbReference type="WBParaSite" id="MhA1_Contig665.frz3.gene1">
    <property type="protein sequence ID" value="MhA1_Contig665.frz3.gene1"/>
    <property type="gene ID" value="MhA1_Contig665.frz3.gene1"/>
</dbReference>